<sequence length="124" mass="13969">MKNKVSFVILICFCAIVACQKDPRYLGKERAQKRLEKILSDTSYVLIRGDTLIKNEKSAITIAEAALFEFYGEDKIRSEQPYEAYLINGYWVINGTLPKGADGGTFEVVINAMDGRFVQLGHSR</sequence>
<reference evidence="2 3" key="1">
    <citation type="submission" date="2018-06" db="EMBL/GenBank/DDBJ databases">
        <title>Chryseolinea flavus sp. nov., a member of the phylum Bacteroidetes isolated from soil.</title>
        <authorList>
            <person name="Li Y."/>
            <person name="Wang J."/>
        </authorList>
    </citation>
    <scope>NUCLEOTIDE SEQUENCE [LARGE SCALE GENOMIC DNA]</scope>
    <source>
        <strain evidence="2 3">SDU1-6</strain>
    </source>
</reference>
<evidence type="ECO:0000313" key="3">
    <source>
        <dbReference type="Proteomes" id="UP000251889"/>
    </source>
</evidence>
<accession>A0A364XWU3</accession>
<name>A0A364XWU3_9BACT</name>
<dbReference type="InterPro" id="IPR028921">
    <property type="entry name" value="NTF2_fold_dom"/>
</dbReference>
<dbReference type="AlphaFoldDB" id="A0A364XWU3"/>
<proteinExistence type="predicted"/>
<dbReference type="RefSeq" id="WP_112748998.1">
    <property type="nucleotide sequence ID" value="NZ_QMFY01000014.1"/>
</dbReference>
<evidence type="ECO:0000313" key="2">
    <source>
        <dbReference type="EMBL" id="RAV98888.1"/>
    </source>
</evidence>
<protein>
    <recommendedName>
        <fullName evidence="1">NTF2 fold domain-containing protein</fullName>
    </recommendedName>
</protein>
<dbReference type="EMBL" id="QMFY01000014">
    <property type="protein sequence ID" value="RAV98888.1"/>
    <property type="molecule type" value="Genomic_DNA"/>
</dbReference>
<dbReference type="Pfam" id="PF15631">
    <property type="entry name" value="Imm-NTF2-2"/>
    <property type="match status" value="1"/>
</dbReference>
<dbReference type="OrthoDB" id="886637at2"/>
<feature type="domain" description="NTF2 fold" evidence="1">
    <location>
        <begin position="59"/>
        <end position="124"/>
    </location>
</feature>
<gene>
    <name evidence="2" type="ORF">DQQ10_21545</name>
</gene>
<organism evidence="2 3">
    <name type="scientific">Pseudochryseolinea flava</name>
    <dbReference type="NCBI Taxonomy" id="2059302"/>
    <lineage>
        <taxon>Bacteria</taxon>
        <taxon>Pseudomonadati</taxon>
        <taxon>Bacteroidota</taxon>
        <taxon>Cytophagia</taxon>
        <taxon>Cytophagales</taxon>
        <taxon>Fulvivirgaceae</taxon>
        <taxon>Pseudochryseolinea</taxon>
    </lineage>
</organism>
<dbReference type="Proteomes" id="UP000251889">
    <property type="component" value="Unassembled WGS sequence"/>
</dbReference>
<dbReference type="PROSITE" id="PS51257">
    <property type="entry name" value="PROKAR_LIPOPROTEIN"/>
    <property type="match status" value="1"/>
</dbReference>
<keyword evidence="3" id="KW-1185">Reference proteome</keyword>
<comment type="caution">
    <text evidence="2">The sequence shown here is derived from an EMBL/GenBank/DDBJ whole genome shotgun (WGS) entry which is preliminary data.</text>
</comment>
<evidence type="ECO:0000259" key="1">
    <source>
        <dbReference type="Pfam" id="PF15631"/>
    </source>
</evidence>